<dbReference type="InterPro" id="IPR002586">
    <property type="entry name" value="CobQ/CobB/MinD/ParA_Nub-bd_dom"/>
</dbReference>
<evidence type="ECO:0000256" key="2">
    <source>
        <dbReference type="ARBA" id="ARBA00022573"/>
    </source>
</evidence>
<evidence type="ECO:0000259" key="10">
    <source>
        <dbReference type="Pfam" id="PF07685"/>
    </source>
</evidence>
<keyword evidence="12" id="KW-1185">Reference proteome</keyword>
<dbReference type="Pfam" id="PF01656">
    <property type="entry name" value="CbiA"/>
    <property type="match status" value="1"/>
</dbReference>
<keyword evidence="7 8" id="KW-0315">Glutamine amidotransferase</keyword>
<accession>A0A6N6N1Y2</accession>
<comment type="caution">
    <text evidence="11">The sequence shown here is derived from an EMBL/GenBank/DDBJ whole genome shotgun (WGS) entry which is preliminary data.</text>
</comment>
<sequence length="468" mass="51400">MVSKFPRIVVAGLSGGTGKTIVSLGLARAWTRGGRIVQPFKKGPDYIDANWLGLASGRPCTNLDPYFLDAERIRSLFQHRAACAQLNLVEGNRGLFDGMDESGSCSTAELARQLDAPVVLAVDCTKMTRTIAAIVQGCVSLEPGLRLAGVICNRTAGERHRSILRRSIETHTDVPVLGMLPKLKANPIPERHMGLVSDQEYEAGHYEGQAHALDAVADMAEEWLDIDALTSIAEQVPEMATASPLWAEPAREKTVRIGYVHDQALWFYYRENLEALEHAGAELVRLSLLDEKPWPELHGLYLGGGFPETFAPQLAANGARREKVAAMCRSGMPVYAECGGFMYLCRELEFEGDMYPMAGVFPVSTTFCPKPQGLGYTTAVVEQDNLFHPTGESYRGHEFHYSRCVRNNAESMDFAVRMERGAGMHGCMDGAVFRNTFAGYNHVHALAVPWWAPAFVRAAERFRAGGGC</sequence>
<evidence type="ECO:0000256" key="4">
    <source>
        <dbReference type="ARBA" id="ARBA00022741"/>
    </source>
</evidence>
<gene>
    <name evidence="8" type="primary">cbiA</name>
    <name evidence="11" type="ORF">F8A88_10175</name>
</gene>
<dbReference type="OrthoDB" id="9764035at2"/>
<dbReference type="CDD" id="cd03130">
    <property type="entry name" value="GATase1_CobB"/>
    <property type="match status" value="1"/>
</dbReference>
<dbReference type="SUPFAM" id="SSF52317">
    <property type="entry name" value="Class I glutamine amidotransferase-like"/>
    <property type="match status" value="1"/>
</dbReference>
<dbReference type="PANTHER" id="PTHR43873:SF1">
    <property type="entry name" value="COBYRINATE A,C-DIAMIDE SYNTHASE"/>
    <property type="match status" value="1"/>
</dbReference>
<dbReference type="EC" id="6.3.5.11" evidence="8"/>
<protein>
    <recommendedName>
        <fullName evidence="8">Cobyrinate a,c-diamide synthase</fullName>
        <ecNumber evidence="8">6.3.5.11</ecNumber>
    </recommendedName>
    <alternativeName>
        <fullName evidence="8">Cobyrinic acid a,c-diamide synthetase</fullName>
    </alternativeName>
</protein>
<dbReference type="Proteomes" id="UP000438699">
    <property type="component" value="Unassembled WGS sequence"/>
</dbReference>
<dbReference type="SUPFAM" id="SSF52540">
    <property type="entry name" value="P-loop containing nucleoside triphosphate hydrolases"/>
    <property type="match status" value="1"/>
</dbReference>
<dbReference type="PROSITE" id="PS51274">
    <property type="entry name" value="GATASE_COBBQ"/>
    <property type="match status" value="1"/>
</dbReference>
<dbReference type="UniPathway" id="UPA00148">
    <property type="reaction ID" value="UER00231"/>
</dbReference>
<dbReference type="PANTHER" id="PTHR43873">
    <property type="entry name" value="COBYRINATE A,C-DIAMIDE SYNTHASE"/>
    <property type="match status" value="1"/>
</dbReference>
<evidence type="ECO:0000256" key="5">
    <source>
        <dbReference type="ARBA" id="ARBA00022840"/>
    </source>
</evidence>
<dbReference type="HAMAP" id="MF_00027">
    <property type="entry name" value="CobB_CbiA"/>
    <property type="match status" value="1"/>
</dbReference>
<evidence type="ECO:0000256" key="6">
    <source>
        <dbReference type="ARBA" id="ARBA00022842"/>
    </source>
</evidence>
<dbReference type="InterPro" id="IPR029062">
    <property type="entry name" value="Class_I_gatase-like"/>
</dbReference>
<evidence type="ECO:0000256" key="7">
    <source>
        <dbReference type="ARBA" id="ARBA00022962"/>
    </source>
</evidence>
<keyword evidence="2 8" id="KW-0169">Cobalamin biosynthesis</keyword>
<dbReference type="GO" id="GO:0005524">
    <property type="term" value="F:ATP binding"/>
    <property type="evidence" value="ECO:0007669"/>
    <property type="project" value="UniProtKB-UniRule"/>
</dbReference>
<organism evidence="11 12">
    <name type="scientific">Pseudodesulfovibrio senegalensis</name>
    <dbReference type="NCBI Taxonomy" id="1721087"/>
    <lineage>
        <taxon>Bacteria</taxon>
        <taxon>Pseudomonadati</taxon>
        <taxon>Thermodesulfobacteriota</taxon>
        <taxon>Desulfovibrionia</taxon>
        <taxon>Desulfovibrionales</taxon>
        <taxon>Desulfovibrionaceae</taxon>
    </lineage>
</organism>
<dbReference type="CDD" id="cd05388">
    <property type="entry name" value="CobB_N"/>
    <property type="match status" value="1"/>
</dbReference>
<feature type="active site" description="Nucleophile" evidence="8">
    <location>
        <position position="338"/>
    </location>
</feature>
<comment type="pathway">
    <text evidence="8">Cofactor biosynthesis; adenosylcobalamin biosynthesis; cob(II)yrinate a,c-diamide from sirohydrochlorin (anaerobic route): step 10/10.</text>
</comment>
<dbReference type="Gene3D" id="3.40.50.880">
    <property type="match status" value="1"/>
</dbReference>
<dbReference type="AlphaFoldDB" id="A0A6N6N1Y2"/>
<feature type="site" description="Increases nucleophilicity of active site Cys" evidence="8">
    <location>
        <position position="442"/>
    </location>
</feature>
<dbReference type="EMBL" id="WAIE01000004">
    <property type="protein sequence ID" value="KAB1441550.1"/>
    <property type="molecule type" value="Genomic_DNA"/>
</dbReference>
<evidence type="ECO:0000256" key="3">
    <source>
        <dbReference type="ARBA" id="ARBA00022598"/>
    </source>
</evidence>
<dbReference type="GO" id="GO:0042242">
    <property type="term" value="F:cobyrinic acid a,c-diamide synthase activity"/>
    <property type="evidence" value="ECO:0007669"/>
    <property type="project" value="UniProtKB-UniRule"/>
</dbReference>
<keyword evidence="3 8" id="KW-0436">Ligase</keyword>
<reference evidence="11 12" key="1">
    <citation type="journal article" date="2017" name="Int. J. Syst. Evol. Microbiol.">
        <title>Desulfovibrio senegalensis sp. nov., a mesophilic sulfate reducer isolated from marine sediment.</title>
        <authorList>
            <person name="Thioye A."/>
            <person name="Gam Z.B.A."/>
            <person name="Mbengue M."/>
            <person name="Cayol J.L."/>
            <person name="Joseph-Bartoli M."/>
            <person name="Toure-Kane C."/>
            <person name="Labat M."/>
        </authorList>
    </citation>
    <scope>NUCLEOTIDE SEQUENCE [LARGE SCALE GENOMIC DNA]</scope>
    <source>
        <strain evidence="11 12">DSM 101509</strain>
    </source>
</reference>
<evidence type="ECO:0000259" key="9">
    <source>
        <dbReference type="Pfam" id="PF01656"/>
    </source>
</evidence>
<dbReference type="RefSeq" id="WP_151151293.1">
    <property type="nucleotide sequence ID" value="NZ_WAIE01000004.1"/>
</dbReference>
<comment type="cofactor">
    <cofactor evidence="1 8">
        <name>Mg(2+)</name>
        <dbReference type="ChEBI" id="CHEBI:18420"/>
    </cofactor>
</comment>
<dbReference type="Gene3D" id="3.40.50.300">
    <property type="entry name" value="P-loop containing nucleotide triphosphate hydrolases"/>
    <property type="match status" value="1"/>
</dbReference>
<dbReference type="InterPro" id="IPR011698">
    <property type="entry name" value="GATase_3"/>
</dbReference>
<comment type="miscellaneous">
    <text evidence="8">The a and c carboxylates of cobyrinate are activated for nucleophilic attack via formation of a phosphorylated intermediate by ATP. CbiA catalyzes first the amidation of the c-carboxylate, and then that of the a-carboxylate.</text>
</comment>
<evidence type="ECO:0000313" key="12">
    <source>
        <dbReference type="Proteomes" id="UP000438699"/>
    </source>
</evidence>
<dbReference type="GO" id="GO:0009236">
    <property type="term" value="P:cobalamin biosynthetic process"/>
    <property type="evidence" value="ECO:0007669"/>
    <property type="project" value="UniProtKB-UniRule"/>
</dbReference>
<dbReference type="InterPro" id="IPR027417">
    <property type="entry name" value="P-loop_NTPase"/>
</dbReference>
<dbReference type="Pfam" id="PF07685">
    <property type="entry name" value="GATase_3"/>
    <property type="match status" value="1"/>
</dbReference>
<feature type="domain" description="CobQ/CobB/MinD/ParA nucleotide binding" evidence="9">
    <location>
        <begin position="8"/>
        <end position="193"/>
    </location>
</feature>
<evidence type="ECO:0000256" key="8">
    <source>
        <dbReference type="HAMAP-Rule" id="MF_00027"/>
    </source>
</evidence>
<comment type="similarity">
    <text evidence="8">Belongs to the CobB/CbiA family.</text>
</comment>
<name>A0A6N6N1Y2_9BACT</name>
<keyword evidence="4 8" id="KW-0547">Nucleotide-binding</keyword>
<evidence type="ECO:0000256" key="1">
    <source>
        <dbReference type="ARBA" id="ARBA00001946"/>
    </source>
</evidence>
<keyword evidence="6 8" id="KW-0460">Magnesium</keyword>
<dbReference type="NCBIfam" id="TIGR00379">
    <property type="entry name" value="cobB"/>
    <property type="match status" value="1"/>
</dbReference>
<dbReference type="InterPro" id="IPR004484">
    <property type="entry name" value="CbiA/CobB_synth"/>
</dbReference>
<feature type="domain" description="CobB/CobQ-like glutamine amidotransferase" evidence="10">
    <location>
        <begin position="256"/>
        <end position="447"/>
    </location>
</feature>
<proteinExistence type="inferred from homology"/>
<evidence type="ECO:0000313" key="11">
    <source>
        <dbReference type="EMBL" id="KAB1441550.1"/>
    </source>
</evidence>
<comment type="domain">
    <text evidence="8">Comprises of two domains. The C-terminal domain contains the binding site for glutamine and catalyzes the hydrolysis of this substrate to glutamate and ammonia. The N-terminal domain is anticipated to bind ATP and cobyrinate and catalyzes the ultimate synthesis of the diamide product. The ammonia produced via the glutaminase domain is probably translocated to the adjacent domain via a molecular tunnel, where it reacts with an activated intermediate.</text>
</comment>
<dbReference type="NCBIfam" id="NF002204">
    <property type="entry name" value="PRK01077.1"/>
    <property type="match status" value="1"/>
</dbReference>
<keyword evidence="5 8" id="KW-0067">ATP-binding</keyword>
<comment type="function">
    <text evidence="8">Catalyzes the ATP-dependent amidation of the two carboxylate groups at positions a and c of cobyrinate, using either L-glutamine or ammonia as the nitrogen source.</text>
</comment>
<comment type="catalytic activity">
    <reaction evidence="8">
        <text>cob(II)yrinate + 2 L-glutamine + 2 ATP + 2 H2O = cob(II)yrinate a,c diamide + 2 L-glutamate + 2 ADP + 2 phosphate + 2 H(+)</text>
        <dbReference type="Rhea" id="RHEA:26289"/>
        <dbReference type="ChEBI" id="CHEBI:15377"/>
        <dbReference type="ChEBI" id="CHEBI:15378"/>
        <dbReference type="ChEBI" id="CHEBI:29985"/>
        <dbReference type="ChEBI" id="CHEBI:30616"/>
        <dbReference type="ChEBI" id="CHEBI:43474"/>
        <dbReference type="ChEBI" id="CHEBI:58359"/>
        <dbReference type="ChEBI" id="CHEBI:58537"/>
        <dbReference type="ChEBI" id="CHEBI:58894"/>
        <dbReference type="ChEBI" id="CHEBI:456216"/>
        <dbReference type="EC" id="6.3.5.11"/>
    </reaction>
</comment>